<evidence type="ECO:0000313" key="3">
    <source>
        <dbReference type="Proteomes" id="UP000729733"/>
    </source>
</evidence>
<protein>
    <submittedName>
        <fullName evidence="2">Uncharacterized protein</fullName>
    </submittedName>
</protein>
<proteinExistence type="predicted"/>
<evidence type="ECO:0000256" key="1">
    <source>
        <dbReference type="SAM" id="SignalP"/>
    </source>
</evidence>
<name>A0A964BMV0_9CYAN</name>
<keyword evidence="3" id="KW-1185">Reference proteome</keyword>
<organism evidence="2 3">
    <name type="scientific">Waterburya agarophytonicola KI4</name>
    <dbReference type="NCBI Taxonomy" id="2874699"/>
    <lineage>
        <taxon>Bacteria</taxon>
        <taxon>Bacillati</taxon>
        <taxon>Cyanobacteriota</taxon>
        <taxon>Cyanophyceae</taxon>
        <taxon>Pleurocapsales</taxon>
        <taxon>Hyellaceae</taxon>
        <taxon>Waterburya</taxon>
        <taxon>Waterburya agarophytonicola</taxon>
    </lineage>
</organism>
<gene>
    <name evidence="2" type="ORF">I4641_01360</name>
</gene>
<comment type="caution">
    <text evidence="2">The sequence shown here is derived from an EMBL/GenBank/DDBJ whole genome shotgun (WGS) entry which is preliminary data.</text>
</comment>
<keyword evidence="1" id="KW-0732">Signal</keyword>
<feature type="chain" id="PRO_5037331614" evidence="1">
    <location>
        <begin position="23"/>
        <end position="94"/>
    </location>
</feature>
<evidence type="ECO:0000313" key="2">
    <source>
        <dbReference type="EMBL" id="MCC0175627.1"/>
    </source>
</evidence>
<dbReference type="RefSeq" id="WP_229638629.1">
    <property type="nucleotide sequence ID" value="NZ_JADWDC010000002.1"/>
</dbReference>
<dbReference type="Proteomes" id="UP000729733">
    <property type="component" value="Unassembled WGS sequence"/>
</dbReference>
<accession>A0A964BMV0</accession>
<dbReference type="AlphaFoldDB" id="A0A964BMV0"/>
<feature type="signal peptide" evidence="1">
    <location>
        <begin position="1"/>
        <end position="22"/>
    </location>
</feature>
<reference evidence="2" key="1">
    <citation type="journal article" date="2021" name="Antonie Van Leeuwenhoek">
        <title>Draft genome and description of Waterburya agarophytonicola gen. nov. sp. nov. (Pleurocapsales, Cyanobacteria): a seaweed symbiont.</title>
        <authorList>
            <person name="Bonthond G."/>
            <person name="Shalygin S."/>
            <person name="Bayer T."/>
            <person name="Weinberger F."/>
        </authorList>
    </citation>
    <scope>NUCLEOTIDE SEQUENCE</scope>
    <source>
        <strain evidence="2">KI4</strain>
    </source>
</reference>
<dbReference type="EMBL" id="JADWDC010000002">
    <property type="protein sequence ID" value="MCC0175627.1"/>
    <property type="molecule type" value="Genomic_DNA"/>
</dbReference>
<sequence>MKKLFCLSAAVLSFAVQGVAFAQQQGAPISEAEFEILVSTICRASSSSTPAEIASSIAAKASSSMNKEQVEQLQELAIGMNSMPTAQKNTLCNS</sequence>